<evidence type="ECO:0000313" key="1">
    <source>
        <dbReference type="EMBL" id="AVR97307.1"/>
    </source>
</evidence>
<dbReference type="Proteomes" id="UP000240505">
    <property type="component" value="Chromosome"/>
</dbReference>
<dbReference type="AlphaFoldDB" id="A0A2R4CCF1"/>
<gene>
    <name evidence="1" type="ORF">C9I28_17895</name>
</gene>
<name>A0A2R4CCF1_9BURK</name>
<keyword evidence="2" id="KW-1185">Reference proteome</keyword>
<protein>
    <submittedName>
        <fullName evidence="1">Uncharacterized protein</fullName>
    </submittedName>
</protein>
<sequence>MSLRALTISSVIYLLLIPWLDCKITVAPGRVRIARRLCRVPYYWYTGQSITDVCYDSDWDDEDTATGVVVSIDSKQFHIVAPRQKTAFYRRLLLLMRTNGLAPVDGVAP</sequence>
<evidence type="ECO:0000313" key="2">
    <source>
        <dbReference type="Proteomes" id="UP000240505"/>
    </source>
</evidence>
<dbReference type="EMBL" id="CP028324">
    <property type="protein sequence ID" value="AVR97307.1"/>
    <property type="molecule type" value="Genomic_DNA"/>
</dbReference>
<proteinExistence type="predicted"/>
<accession>A0A2R4CCF1</accession>
<dbReference type="KEGG" id="masz:C9I28_17895"/>
<dbReference type="RefSeq" id="WP_107142652.1">
    <property type="nucleotide sequence ID" value="NZ_CP028324.1"/>
</dbReference>
<reference evidence="1 2" key="1">
    <citation type="submission" date="2018-03" db="EMBL/GenBank/DDBJ databases">
        <title>Massilia armeniaca sp. nov., isolated from desert soil.</title>
        <authorList>
            <person name="Huang H."/>
            <person name="Ren M."/>
        </authorList>
    </citation>
    <scope>NUCLEOTIDE SEQUENCE [LARGE SCALE GENOMIC DNA]</scope>
    <source>
        <strain evidence="1 2">ZMN-3</strain>
    </source>
</reference>
<organism evidence="1 2">
    <name type="scientific">Pseudoduganella armeniaca</name>
    <dbReference type="NCBI Taxonomy" id="2072590"/>
    <lineage>
        <taxon>Bacteria</taxon>
        <taxon>Pseudomonadati</taxon>
        <taxon>Pseudomonadota</taxon>
        <taxon>Betaproteobacteria</taxon>
        <taxon>Burkholderiales</taxon>
        <taxon>Oxalobacteraceae</taxon>
        <taxon>Telluria group</taxon>
        <taxon>Pseudoduganella</taxon>
    </lineage>
</organism>